<evidence type="ECO:0000313" key="2">
    <source>
        <dbReference type="Proteomes" id="UP000239833"/>
    </source>
</evidence>
<dbReference type="RefSeq" id="WP_104932902.1">
    <property type="nucleotide sequence ID" value="NZ_CP019656.1"/>
</dbReference>
<evidence type="ECO:0000313" key="1">
    <source>
        <dbReference type="EMBL" id="AVF28896.1"/>
    </source>
</evidence>
<sequence>MTYTVKSSEKLRKKASDTETKALLYLMNFCDDSDEIHYFVVDFFNDLTGMDRFSRKLWDLQSKGASNSSPGAVGRELVTLFKNYCSNFTFHKYILFLGGVSDTFRIDSTKDIFDTSNIKTKAVTNLKKGLKDECIAKTYIDTSSATDDKIDDFLSKVLFVIDNKTPSEYVKSIIKIHPGIIPDEHILNGIFNEIRDKQASKKNINVVEGITIETTDQALNYYRHLTNGEIKLLVLGRIINRNPFAQGCPQPFIPIYNQFPEEKRQEALDDCKLALSRALFNKNCADNFWRLFSNIYHSIVANPTYSVEAVYQNLDMAIAASCPDFDVLSLKYFISTVKEGIKT</sequence>
<accession>A0A2L1U7J0</accession>
<proteinExistence type="predicted"/>
<dbReference type="EMBL" id="CP019656">
    <property type="protein sequence ID" value="AVF28896.1"/>
    <property type="molecule type" value="Genomic_DNA"/>
</dbReference>
<reference evidence="2" key="1">
    <citation type="submission" date="2017-02" db="EMBL/GenBank/DDBJ databases">
        <title>Delineation of Paenibacillus larvae strains originating from foulbrood outbreaks.</title>
        <authorList>
            <person name="Beims H."/>
            <person name="Bunk B."/>
            <person name="Sproeer C."/>
            <person name="Mohr K.I."/>
            <person name="Pradella S."/>
            <person name="Guenther G."/>
            <person name="Rohde M."/>
            <person name="von der Ohe W."/>
            <person name="Steinert M."/>
        </authorList>
    </citation>
    <scope>NUCLEOTIDE SEQUENCE [LARGE SCALE GENOMIC DNA]</scope>
    <source>
        <strain evidence="2">Eric_III</strain>
        <plasmid evidence="2">Plasmid unnamed1</plasmid>
    </source>
</reference>
<dbReference type="AlphaFoldDB" id="A0A2L1U7J0"/>
<protein>
    <submittedName>
        <fullName evidence="1">Uncharacterized protein</fullName>
    </submittedName>
</protein>
<organism evidence="1 2">
    <name type="scientific">Paenibacillus larvae subsp. larvae</name>
    <dbReference type="NCBI Taxonomy" id="147375"/>
    <lineage>
        <taxon>Bacteria</taxon>
        <taxon>Bacillati</taxon>
        <taxon>Bacillota</taxon>
        <taxon>Bacilli</taxon>
        <taxon>Bacillales</taxon>
        <taxon>Paenibacillaceae</taxon>
        <taxon>Paenibacillus</taxon>
    </lineage>
</organism>
<name>A0A2L1U7J0_9BACL</name>
<gene>
    <name evidence="1" type="ORF">ERICIII_04894</name>
</gene>
<keyword evidence="1" id="KW-0614">Plasmid</keyword>
<dbReference type="Proteomes" id="UP000239833">
    <property type="component" value="Plasmid unnamed1"/>
</dbReference>
<geneLocation type="plasmid" evidence="1">
    <name>unnamed1</name>
</geneLocation>